<protein>
    <submittedName>
        <fullName evidence="1">DNA-binding response regulator</fullName>
    </submittedName>
</protein>
<keyword evidence="1" id="KW-0238">DNA-binding</keyword>
<gene>
    <name evidence="1" type="ORF">rsdtw13_30940</name>
</gene>
<proteinExistence type="predicted"/>
<dbReference type="Proteomes" id="UP001058074">
    <property type="component" value="Unassembled WGS sequence"/>
</dbReference>
<comment type="caution">
    <text evidence="1">The sequence shown here is derived from an EMBL/GenBank/DDBJ whole genome shotgun (WGS) entry which is preliminary data.</text>
</comment>
<sequence length="506" mass="59066">MLNVLIIDDEPSVRAGLKKIIKWEQHGFSVCGEGIDGDDGYNKIMKLKPDLVLMDINMPGMFGIDVIKKSQENGFNGKFIIITGYSDFQYAKSAITYGVKAYILKPIDEDELTELIVSLGEEINREKDSEKNVAVSKKYLRELTFKQLILGESKEKIDLGNLEFDTDNLKVEVALVSNSKYNNNAEMYKLEKMVSEQVGMIENLHILILENFIALVFINFSMSHIMKTLNKLEEKLDKKTFITLGKEEMSLEKVQYSYLDAKELMKKKFLFFEYRIISKEIIEKIMKESLKEYEDIELNNLYSYVEINDIEKLVKCFLKFANNLRREGYSEEKVKIVAINKALELREKIINDYNIKKEEITDSNEVMEEFYTKTSLNETIDYLAEQFINLSEKVSNISTDSTMKRIINYINKNYYNDLKLELLAQIFNYNSAYLGKAFKNYVGENFNTYLDKVRIEKAKVLLMEDKLKVYQVSEKVGYKNIDYFHGKFKKYVGTSPLNYKKQLENK</sequence>
<accession>A0ACB5RFJ4</accession>
<reference evidence="1" key="1">
    <citation type="journal article" date="2025" name="Int. J. Syst. Evol. Microbiol.">
        <title>Inconstantimicrobium mannanitabidum sp. nov., a novel member of the family Clostridiaceae isolated from anoxic soil under the treatment of reductive soil disinfestation.</title>
        <authorList>
            <person name="Ueki A."/>
            <person name="Tonouchi A."/>
            <person name="Honma S."/>
            <person name="Kaku N."/>
            <person name="Ueki K."/>
        </authorList>
    </citation>
    <scope>NUCLEOTIDE SEQUENCE</scope>
    <source>
        <strain evidence="1">TW13</strain>
    </source>
</reference>
<keyword evidence="2" id="KW-1185">Reference proteome</keyword>
<evidence type="ECO:0000313" key="1">
    <source>
        <dbReference type="EMBL" id="GKX67836.1"/>
    </source>
</evidence>
<dbReference type="EMBL" id="BROD01000001">
    <property type="protein sequence ID" value="GKX67836.1"/>
    <property type="molecule type" value="Genomic_DNA"/>
</dbReference>
<name>A0ACB5RFJ4_9CLOT</name>
<organism evidence="1 2">
    <name type="scientific">Inconstantimicrobium mannanitabidum</name>
    <dbReference type="NCBI Taxonomy" id="1604901"/>
    <lineage>
        <taxon>Bacteria</taxon>
        <taxon>Bacillati</taxon>
        <taxon>Bacillota</taxon>
        <taxon>Clostridia</taxon>
        <taxon>Eubacteriales</taxon>
        <taxon>Clostridiaceae</taxon>
        <taxon>Inconstantimicrobium</taxon>
    </lineage>
</organism>
<evidence type="ECO:0000313" key="2">
    <source>
        <dbReference type="Proteomes" id="UP001058074"/>
    </source>
</evidence>